<name>A0ABQ9WRY9_9EUKA</name>
<dbReference type="InterPro" id="IPR011009">
    <property type="entry name" value="Kinase-like_dom_sf"/>
</dbReference>
<feature type="compositionally biased region" description="Polar residues" evidence="5">
    <location>
        <begin position="429"/>
        <end position="439"/>
    </location>
</feature>
<dbReference type="EC" id="2.7.11.1" evidence="7"/>
<feature type="binding site" evidence="3">
    <location>
        <position position="103"/>
    </location>
    <ligand>
        <name>ATP</name>
        <dbReference type="ChEBI" id="CHEBI:30616"/>
    </ligand>
</feature>
<feature type="domain" description="Protein kinase" evidence="6">
    <location>
        <begin position="74"/>
        <end position="346"/>
    </location>
</feature>
<evidence type="ECO:0000256" key="2">
    <source>
        <dbReference type="ARBA" id="ARBA00022840"/>
    </source>
</evidence>
<feature type="region of interest" description="Disordered" evidence="5">
    <location>
        <begin position="352"/>
        <end position="377"/>
    </location>
</feature>
<dbReference type="SUPFAM" id="SSF56112">
    <property type="entry name" value="Protein kinase-like (PK-like)"/>
    <property type="match status" value="1"/>
</dbReference>
<evidence type="ECO:0000256" key="5">
    <source>
        <dbReference type="SAM" id="MobiDB-lite"/>
    </source>
</evidence>
<proteinExistence type="inferred from homology"/>
<keyword evidence="2 3" id="KW-0067">ATP-binding</keyword>
<dbReference type="PROSITE" id="PS50011">
    <property type="entry name" value="PROTEIN_KINASE_DOM"/>
    <property type="match status" value="1"/>
</dbReference>
<feature type="region of interest" description="Disordered" evidence="5">
    <location>
        <begin position="391"/>
        <end position="410"/>
    </location>
</feature>
<dbReference type="SMART" id="SM00220">
    <property type="entry name" value="S_TKc"/>
    <property type="match status" value="1"/>
</dbReference>
<evidence type="ECO:0000256" key="1">
    <source>
        <dbReference type="ARBA" id="ARBA00022741"/>
    </source>
</evidence>
<accession>A0ABQ9WRY9</accession>
<dbReference type="InterPro" id="IPR008271">
    <property type="entry name" value="Ser/Thr_kinase_AS"/>
</dbReference>
<reference evidence="7 8" key="1">
    <citation type="journal article" date="2022" name="bioRxiv">
        <title>Genomics of Preaxostyla Flagellates Illuminates Evolutionary Transitions and the Path Towards Mitochondrial Loss.</title>
        <authorList>
            <person name="Novak L.V.F."/>
            <person name="Treitli S.C."/>
            <person name="Pyrih J."/>
            <person name="Halakuc P."/>
            <person name="Pipaliya S.V."/>
            <person name="Vacek V."/>
            <person name="Brzon O."/>
            <person name="Soukal P."/>
            <person name="Eme L."/>
            <person name="Dacks J.B."/>
            <person name="Karnkowska A."/>
            <person name="Elias M."/>
            <person name="Hampl V."/>
        </authorList>
    </citation>
    <scope>NUCLEOTIDE SEQUENCE [LARGE SCALE GENOMIC DNA]</scope>
    <source>
        <strain evidence="7">NAU3</strain>
        <tissue evidence="7">Gut</tissue>
    </source>
</reference>
<evidence type="ECO:0000313" key="8">
    <source>
        <dbReference type="Proteomes" id="UP001281761"/>
    </source>
</evidence>
<dbReference type="SUPFAM" id="SSF49879">
    <property type="entry name" value="SMAD/FHA domain"/>
    <property type="match status" value="1"/>
</dbReference>
<evidence type="ECO:0000259" key="6">
    <source>
        <dbReference type="PROSITE" id="PS50011"/>
    </source>
</evidence>
<dbReference type="InterPro" id="IPR017441">
    <property type="entry name" value="Protein_kinase_ATP_BS"/>
</dbReference>
<dbReference type="PROSITE" id="PS00107">
    <property type="entry name" value="PROTEIN_KINASE_ATP"/>
    <property type="match status" value="1"/>
</dbReference>
<keyword evidence="4 7" id="KW-0723">Serine/threonine-protein kinase</keyword>
<dbReference type="InterPro" id="IPR000253">
    <property type="entry name" value="FHA_dom"/>
</dbReference>
<keyword evidence="8" id="KW-1185">Reference proteome</keyword>
<gene>
    <name evidence="7" type="ORF">BLNAU_22832</name>
</gene>
<evidence type="ECO:0000256" key="4">
    <source>
        <dbReference type="RuleBase" id="RU000304"/>
    </source>
</evidence>
<dbReference type="GO" id="GO:0004674">
    <property type="term" value="F:protein serine/threonine kinase activity"/>
    <property type="evidence" value="ECO:0007669"/>
    <property type="project" value="UniProtKB-KW"/>
</dbReference>
<dbReference type="CDD" id="cd05117">
    <property type="entry name" value="STKc_CAMK"/>
    <property type="match status" value="1"/>
</dbReference>
<keyword evidence="1 3" id="KW-0547">Nucleotide-binding</keyword>
<evidence type="ECO:0000256" key="3">
    <source>
        <dbReference type="PROSITE-ProRule" id="PRU10141"/>
    </source>
</evidence>
<feature type="compositionally biased region" description="Polar residues" evidence="5">
    <location>
        <begin position="452"/>
        <end position="461"/>
    </location>
</feature>
<protein>
    <submittedName>
        <fullName evidence="7">Serine/threonine protein kinase</fullName>
        <ecNumber evidence="7">2.7.11.1</ecNumber>
    </submittedName>
</protein>
<keyword evidence="7" id="KW-0808">Transferase</keyword>
<dbReference type="Gene3D" id="2.60.200.20">
    <property type="match status" value="1"/>
</dbReference>
<comment type="caution">
    <text evidence="7">The sequence shown here is derived from an EMBL/GenBank/DDBJ whole genome shotgun (WGS) entry which is preliminary data.</text>
</comment>
<dbReference type="Gene3D" id="1.10.510.10">
    <property type="entry name" value="Transferase(Phosphotransferase) domain 1"/>
    <property type="match status" value="1"/>
</dbReference>
<dbReference type="Pfam" id="PF00498">
    <property type="entry name" value="FHA"/>
    <property type="match status" value="1"/>
</dbReference>
<organism evidence="7 8">
    <name type="scientific">Blattamonas nauphoetae</name>
    <dbReference type="NCBI Taxonomy" id="2049346"/>
    <lineage>
        <taxon>Eukaryota</taxon>
        <taxon>Metamonada</taxon>
        <taxon>Preaxostyla</taxon>
        <taxon>Oxymonadida</taxon>
        <taxon>Blattamonas</taxon>
    </lineage>
</organism>
<comment type="similarity">
    <text evidence="4">Belongs to the protein kinase superfamily.</text>
</comment>
<feature type="region of interest" description="Disordered" evidence="5">
    <location>
        <begin position="420"/>
        <end position="469"/>
    </location>
</feature>
<sequence>MVDLSTNGTYLNKKKVGKNNEVVLRTGDQIDLLAPSLQKQLPVPLQYFFRLNHEACTQFVGEMSMGDKFIFQKYTLGDPLGKGNFGIVREGIVKETQMPVAVKIIDNVKMVGHSGTTDSTRILSEFHLMKQLDHPNIVKVFDGVPGSKSTYIVMELVRGGELFDIVSRNRLPEQHARHFFRQMLSAVLYMHQHEIVHRDLKPENIMLSGPFDLGVYPPTACVKITDFGVSRVVGKGTFIGTLCGTPEYFAPEMFGQVRKCTKALDMWSLGVILFIMLGGYPPFTSDTDARTRQPHLMQQITHGMYSFPDAYWKDISRDAINLIMRLMTVDPSKRITATEAAVHPWIVAGAGDGTTFSTNEKGPKAQTDTDDDLSSETLDPIQKDKHWVDEASQMPPPQHTTPLRSQNILSPSFDDENVISQQERIRSQDPFNDPQTGRVRQNPLRLQEHSEQIQQTTNSHPITPPISPSCTFISSQLSVTSI</sequence>
<evidence type="ECO:0000313" key="7">
    <source>
        <dbReference type="EMBL" id="KAK2942263.1"/>
    </source>
</evidence>
<dbReference type="InterPro" id="IPR008984">
    <property type="entry name" value="SMAD_FHA_dom_sf"/>
</dbReference>
<dbReference type="Proteomes" id="UP001281761">
    <property type="component" value="Unassembled WGS sequence"/>
</dbReference>
<dbReference type="EMBL" id="JARBJD010000421">
    <property type="protein sequence ID" value="KAK2942263.1"/>
    <property type="molecule type" value="Genomic_DNA"/>
</dbReference>
<dbReference type="Pfam" id="PF00069">
    <property type="entry name" value="Pkinase"/>
    <property type="match status" value="1"/>
</dbReference>
<dbReference type="InterPro" id="IPR000719">
    <property type="entry name" value="Prot_kinase_dom"/>
</dbReference>
<dbReference type="PROSITE" id="PS00108">
    <property type="entry name" value="PROTEIN_KINASE_ST"/>
    <property type="match status" value="1"/>
</dbReference>
<keyword evidence="7" id="KW-0418">Kinase</keyword>
<dbReference type="PANTHER" id="PTHR24347">
    <property type="entry name" value="SERINE/THREONINE-PROTEIN KINASE"/>
    <property type="match status" value="1"/>
</dbReference>
<feature type="compositionally biased region" description="Polar residues" evidence="5">
    <location>
        <begin position="400"/>
        <end position="410"/>
    </location>
</feature>